<protein>
    <recommendedName>
        <fullName evidence="5">PIN domain-containing protein</fullName>
    </recommendedName>
</protein>
<dbReference type="STRING" id="531814.SAMN04487944_10875"/>
<feature type="transmembrane region" description="Helical" evidence="2">
    <location>
        <begin position="46"/>
        <end position="62"/>
    </location>
</feature>
<dbReference type="Proteomes" id="UP000199687">
    <property type="component" value="Unassembled WGS sequence"/>
</dbReference>
<reference evidence="3 4" key="1">
    <citation type="submission" date="2016-10" db="EMBL/GenBank/DDBJ databases">
        <authorList>
            <person name="de Groot N.N."/>
        </authorList>
    </citation>
    <scope>NUCLEOTIDE SEQUENCE [LARGE SCALE GENOMIC DNA]</scope>
    <source>
        <strain evidence="3 4">CGMCC 1.7727</strain>
    </source>
</reference>
<dbReference type="AlphaFoldDB" id="A0A1H9RB07"/>
<gene>
    <name evidence="3" type="ORF">SAMN04487944_10875</name>
</gene>
<feature type="transmembrane region" description="Helical" evidence="2">
    <location>
        <begin position="74"/>
        <end position="94"/>
    </location>
</feature>
<feature type="transmembrane region" description="Helical" evidence="2">
    <location>
        <begin position="7"/>
        <end position="30"/>
    </location>
</feature>
<proteinExistence type="predicted"/>
<evidence type="ECO:0000313" key="3">
    <source>
        <dbReference type="EMBL" id="SER69239.1"/>
    </source>
</evidence>
<dbReference type="OrthoDB" id="2960755at2"/>
<name>A0A1H9RB07_9BACI</name>
<evidence type="ECO:0000256" key="2">
    <source>
        <dbReference type="SAM" id="Phobius"/>
    </source>
</evidence>
<evidence type="ECO:0000256" key="1">
    <source>
        <dbReference type="SAM" id="Coils"/>
    </source>
</evidence>
<evidence type="ECO:0008006" key="5">
    <source>
        <dbReference type="Google" id="ProtNLM"/>
    </source>
</evidence>
<dbReference type="EMBL" id="FOGL01000008">
    <property type="protein sequence ID" value="SER69239.1"/>
    <property type="molecule type" value="Genomic_DNA"/>
</dbReference>
<evidence type="ECO:0000313" key="4">
    <source>
        <dbReference type="Proteomes" id="UP000199687"/>
    </source>
</evidence>
<keyword evidence="2" id="KW-0472">Membrane</keyword>
<organism evidence="3 4">
    <name type="scientific">Gracilibacillus ureilyticus</name>
    <dbReference type="NCBI Taxonomy" id="531814"/>
    <lineage>
        <taxon>Bacteria</taxon>
        <taxon>Bacillati</taxon>
        <taxon>Bacillota</taxon>
        <taxon>Bacilli</taxon>
        <taxon>Bacillales</taxon>
        <taxon>Bacillaceae</taxon>
        <taxon>Gracilibacillus</taxon>
    </lineage>
</organism>
<keyword evidence="2" id="KW-0812">Transmembrane</keyword>
<keyword evidence="1" id="KW-0175">Coiled coil</keyword>
<accession>A0A1H9RB07</accession>
<feature type="coiled-coil region" evidence="1">
    <location>
        <begin position="135"/>
        <end position="176"/>
    </location>
</feature>
<keyword evidence="2" id="KW-1133">Transmembrane helix</keyword>
<sequence length="366" mass="42815">MEIITFIGYWIGLPVIIGLLLFGLNAYLLYDVLGKEDNGRKLDSNLLDYMLATIMFPESMIWQLSIKNNSKTKVYILSLILSFTIGFIIVSNYHSGWSWLAALKEILISLLVFGTAKRVWAVYQVYRLYKAHKQVQRIESDIHNIEDQIVDLKRGMKKEEEKAAKVKKAIQTVGERNEQIHTFTNQIHTKIEQHLESHKETLRIMRTNISHLRQWEGKNVRIAIDTNIFMECDDYIIEELKRHKLLISKTVQGEWDYNIKGDDPVKRSKGLRARDRLEELVVSGKQTGNLCEFIVKKWNYQFMKDNNLRTDENDEKIIADYLFEYEKGLDIVILSADKMFTISASIHMPVIRLEKLNLFIKDIELV</sequence>
<dbReference type="RefSeq" id="WP_089740622.1">
    <property type="nucleotide sequence ID" value="NZ_FOGL01000008.1"/>
</dbReference>
<keyword evidence="4" id="KW-1185">Reference proteome</keyword>